<dbReference type="EMBL" id="CP144754">
    <property type="protein sequence ID" value="WVZ99156.1"/>
    <property type="molecule type" value="Genomic_DNA"/>
</dbReference>
<feature type="region of interest" description="Disordered" evidence="1">
    <location>
        <begin position="94"/>
        <end position="115"/>
    </location>
</feature>
<protein>
    <submittedName>
        <fullName evidence="2">Uncharacterized protein</fullName>
    </submittedName>
</protein>
<evidence type="ECO:0000313" key="2">
    <source>
        <dbReference type="EMBL" id="WVZ99156.1"/>
    </source>
</evidence>
<name>A0AAQ3XGS4_PASNO</name>
<evidence type="ECO:0000256" key="1">
    <source>
        <dbReference type="SAM" id="MobiDB-lite"/>
    </source>
</evidence>
<evidence type="ECO:0000313" key="3">
    <source>
        <dbReference type="Proteomes" id="UP001341281"/>
    </source>
</evidence>
<organism evidence="2 3">
    <name type="scientific">Paspalum notatum var. saurae</name>
    <dbReference type="NCBI Taxonomy" id="547442"/>
    <lineage>
        <taxon>Eukaryota</taxon>
        <taxon>Viridiplantae</taxon>
        <taxon>Streptophyta</taxon>
        <taxon>Embryophyta</taxon>
        <taxon>Tracheophyta</taxon>
        <taxon>Spermatophyta</taxon>
        <taxon>Magnoliopsida</taxon>
        <taxon>Liliopsida</taxon>
        <taxon>Poales</taxon>
        <taxon>Poaceae</taxon>
        <taxon>PACMAD clade</taxon>
        <taxon>Panicoideae</taxon>
        <taxon>Andropogonodae</taxon>
        <taxon>Paspaleae</taxon>
        <taxon>Paspalinae</taxon>
        <taxon>Paspalum</taxon>
    </lineage>
</organism>
<reference evidence="2 3" key="1">
    <citation type="submission" date="2024-02" db="EMBL/GenBank/DDBJ databases">
        <title>High-quality chromosome-scale genome assembly of Pensacola bahiagrass (Paspalum notatum Flugge var. saurae).</title>
        <authorList>
            <person name="Vega J.M."/>
            <person name="Podio M."/>
            <person name="Orjuela J."/>
            <person name="Siena L.A."/>
            <person name="Pessino S.C."/>
            <person name="Combes M.C."/>
            <person name="Mariac C."/>
            <person name="Albertini E."/>
            <person name="Pupilli F."/>
            <person name="Ortiz J.P.A."/>
            <person name="Leblanc O."/>
        </authorList>
    </citation>
    <scope>NUCLEOTIDE SEQUENCE [LARGE SCALE GENOMIC DNA]</scope>
    <source>
        <strain evidence="2">R1</strain>
        <tissue evidence="2">Leaf</tissue>
    </source>
</reference>
<proteinExistence type="predicted"/>
<sequence>MIEVACIYKYILPVASADPGQTRANKSTMAASNNTARTGTGTGTTWLRLSLPLLVLVLLITPVSSRQGLTSTFTLKKGSEFSAWRKDVIEPDRVTDLVPPAPKANSNVPGGPSFG</sequence>
<gene>
    <name evidence="2" type="ORF">U9M48_044495</name>
</gene>
<dbReference type="Proteomes" id="UP001341281">
    <property type="component" value="Chromosome 10"/>
</dbReference>
<dbReference type="AlphaFoldDB" id="A0AAQ3XGS4"/>
<accession>A0AAQ3XGS4</accession>
<keyword evidence="3" id="KW-1185">Reference proteome</keyword>